<dbReference type="SMART" id="SM00955">
    <property type="entry name" value="RNB"/>
    <property type="match status" value="1"/>
</dbReference>
<reference evidence="11" key="1">
    <citation type="journal article" date="2021" name="PeerJ">
        <title>Extensive microbial diversity within the chicken gut microbiome revealed by metagenomics and culture.</title>
        <authorList>
            <person name="Gilroy R."/>
            <person name="Ravi A."/>
            <person name="Getino M."/>
            <person name="Pursley I."/>
            <person name="Horton D.L."/>
            <person name="Alikhan N.F."/>
            <person name="Baker D."/>
            <person name="Gharbi K."/>
            <person name="Hall N."/>
            <person name="Watson M."/>
            <person name="Adriaenssens E.M."/>
            <person name="Foster-Nyarko E."/>
            <person name="Jarju S."/>
            <person name="Secka A."/>
            <person name="Antonio M."/>
            <person name="Oren A."/>
            <person name="Chaudhuri R.R."/>
            <person name="La Ragione R."/>
            <person name="Hildebrand F."/>
            <person name="Pallen M.J."/>
        </authorList>
    </citation>
    <scope>NUCLEOTIDE SEQUENCE</scope>
    <source>
        <strain evidence="11">ChiGjej1B1-14440</strain>
    </source>
</reference>
<name>A0A9D2BN10_9FIRM</name>
<evidence type="ECO:0000313" key="11">
    <source>
        <dbReference type="EMBL" id="HIX82091.1"/>
    </source>
</evidence>
<evidence type="ECO:0000256" key="9">
    <source>
        <dbReference type="SAM" id="MobiDB-lite"/>
    </source>
</evidence>
<keyword evidence="5 8" id="KW-0378">Hydrolase</keyword>
<dbReference type="Pfam" id="PF00773">
    <property type="entry name" value="RNB"/>
    <property type="match status" value="1"/>
</dbReference>
<evidence type="ECO:0000256" key="1">
    <source>
        <dbReference type="ARBA" id="ARBA00001849"/>
    </source>
</evidence>
<dbReference type="InterPro" id="IPR040476">
    <property type="entry name" value="CSD2"/>
</dbReference>
<reference evidence="11" key="2">
    <citation type="submission" date="2021-04" db="EMBL/GenBank/DDBJ databases">
        <authorList>
            <person name="Gilroy R."/>
        </authorList>
    </citation>
    <scope>NUCLEOTIDE SEQUENCE</scope>
    <source>
        <strain evidence="11">ChiGjej1B1-14440</strain>
    </source>
</reference>
<dbReference type="NCBIfam" id="TIGR02063">
    <property type="entry name" value="RNase_R"/>
    <property type="match status" value="1"/>
</dbReference>
<dbReference type="InterPro" id="IPR012340">
    <property type="entry name" value="NA-bd_OB-fold"/>
</dbReference>
<evidence type="ECO:0000259" key="10">
    <source>
        <dbReference type="PROSITE" id="PS50126"/>
    </source>
</evidence>
<dbReference type="SMART" id="SM00357">
    <property type="entry name" value="CSP"/>
    <property type="match status" value="1"/>
</dbReference>
<comment type="function">
    <text evidence="8">3'-5' exoribonuclease that releases 5'-nucleoside monophosphates and is involved in maturation of structured RNAs.</text>
</comment>
<dbReference type="InterPro" id="IPR011805">
    <property type="entry name" value="RNase_R"/>
</dbReference>
<dbReference type="PROSITE" id="PS01175">
    <property type="entry name" value="RIBONUCLEASE_II"/>
    <property type="match status" value="1"/>
</dbReference>
<dbReference type="InterPro" id="IPR004476">
    <property type="entry name" value="RNase_II/RNase_R"/>
</dbReference>
<dbReference type="AlphaFoldDB" id="A0A9D2BN10"/>
<dbReference type="Gene3D" id="2.40.50.140">
    <property type="entry name" value="Nucleic acid-binding proteins"/>
    <property type="match status" value="2"/>
</dbReference>
<evidence type="ECO:0000256" key="7">
    <source>
        <dbReference type="ARBA" id="ARBA00022884"/>
    </source>
</evidence>
<evidence type="ECO:0000256" key="6">
    <source>
        <dbReference type="ARBA" id="ARBA00022839"/>
    </source>
</evidence>
<dbReference type="Pfam" id="PF17876">
    <property type="entry name" value="CSD2"/>
    <property type="match status" value="1"/>
</dbReference>
<dbReference type="Pfam" id="PF00575">
    <property type="entry name" value="S1"/>
    <property type="match status" value="1"/>
</dbReference>
<comment type="similarity">
    <text evidence="8">Belongs to the RNR ribonuclease family. RNase R subfamily.</text>
</comment>
<dbReference type="HAMAP" id="MF_01895">
    <property type="entry name" value="RNase_R"/>
    <property type="match status" value="1"/>
</dbReference>
<accession>A0A9D2BN10</accession>
<dbReference type="Proteomes" id="UP000886724">
    <property type="component" value="Unassembled WGS sequence"/>
</dbReference>
<dbReference type="NCBIfam" id="TIGR00358">
    <property type="entry name" value="3_prime_RNase"/>
    <property type="match status" value="1"/>
</dbReference>
<dbReference type="EMBL" id="DXET01000201">
    <property type="protein sequence ID" value="HIX82091.1"/>
    <property type="molecule type" value="Genomic_DNA"/>
</dbReference>
<keyword evidence="6 8" id="KW-0269">Exonuclease</keyword>
<dbReference type="InterPro" id="IPR013223">
    <property type="entry name" value="RNase_B_OB_dom"/>
</dbReference>
<organism evidence="11 12">
    <name type="scientific">Candidatus Erysipelatoclostridium merdavium</name>
    <dbReference type="NCBI Taxonomy" id="2838566"/>
    <lineage>
        <taxon>Bacteria</taxon>
        <taxon>Bacillati</taxon>
        <taxon>Bacillota</taxon>
        <taxon>Erysipelotrichia</taxon>
        <taxon>Erysipelotrichales</taxon>
        <taxon>Erysipelotrichales incertae sedis</taxon>
    </lineage>
</organism>
<dbReference type="InterPro" id="IPR003029">
    <property type="entry name" value="S1_domain"/>
</dbReference>
<dbReference type="GO" id="GO:0003723">
    <property type="term" value="F:RNA binding"/>
    <property type="evidence" value="ECO:0007669"/>
    <property type="project" value="UniProtKB-UniRule"/>
</dbReference>
<keyword evidence="4 8" id="KW-0540">Nuclease</keyword>
<keyword evidence="3 8" id="KW-0963">Cytoplasm</keyword>
<dbReference type="InterPro" id="IPR050180">
    <property type="entry name" value="RNR_Ribonuclease"/>
</dbReference>
<dbReference type="PANTHER" id="PTHR23355:SF9">
    <property type="entry name" value="DIS3-LIKE EXONUCLEASE 2"/>
    <property type="match status" value="1"/>
</dbReference>
<dbReference type="EC" id="3.1.13.1" evidence="8"/>
<feature type="region of interest" description="Disordered" evidence="9">
    <location>
        <begin position="713"/>
        <end position="757"/>
    </location>
</feature>
<comment type="catalytic activity">
    <reaction evidence="1 8">
        <text>Exonucleolytic cleavage in the 3'- to 5'-direction to yield nucleoside 5'-phosphates.</text>
        <dbReference type="EC" id="3.1.13.1"/>
    </reaction>
</comment>
<dbReference type="Pfam" id="PF08206">
    <property type="entry name" value="OB_RNB"/>
    <property type="match status" value="1"/>
</dbReference>
<feature type="compositionally biased region" description="Basic residues" evidence="9">
    <location>
        <begin position="742"/>
        <end position="757"/>
    </location>
</feature>
<dbReference type="GO" id="GO:0006402">
    <property type="term" value="P:mRNA catabolic process"/>
    <property type="evidence" value="ECO:0007669"/>
    <property type="project" value="TreeGrafter"/>
</dbReference>
<dbReference type="PROSITE" id="PS50126">
    <property type="entry name" value="S1"/>
    <property type="match status" value="1"/>
</dbReference>
<comment type="caution">
    <text evidence="11">The sequence shown here is derived from an EMBL/GenBank/DDBJ whole genome shotgun (WGS) entry which is preliminary data.</text>
</comment>
<dbReference type="InterPro" id="IPR011129">
    <property type="entry name" value="CSD"/>
</dbReference>
<dbReference type="InterPro" id="IPR001900">
    <property type="entry name" value="RNase_II/R"/>
</dbReference>
<dbReference type="InterPro" id="IPR022966">
    <property type="entry name" value="RNase_II/R_CS"/>
</dbReference>
<dbReference type="PANTHER" id="PTHR23355">
    <property type="entry name" value="RIBONUCLEASE"/>
    <property type="match status" value="1"/>
</dbReference>
<evidence type="ECO:0000256" key="3">
    <source>
        <dbReference type="ARBA" id="ARBA00022490"/>
    </source>
</evidence>
<feature type="domain" description="S1 motif" evidence="10">
    <location>
        <begin position="618"/>
        <end position="698"/>
    </location>
</feature>
<gene>
    <name evidence="8 11" type="primary">rnr</name>
    <name evidence="11" type="ORF">H9980_09015</name>
</gene>
<comment type="subcellular location">
    <subcellularLocation>
        <location evidence="2 8">Cytoplasm</location>
    </subcellularLocation>
</comment>
<dbReference type="SMART" id="SM00316">
    <property type="entry name" value="S1"/>
    <property type="match status" value="1"/>
</dbReference>
<evidence type="ECO:0000256" key="4">
    <source>
        <dbReference type="ARBA" id="ARBA00022722"/>
    </source>
</evidence>
<dbReference type="GO" id="GO:0005829">
    <property type="term" value="C:cytosol"/>
    <property type="evidence" value="ECO:0007669"/>
    <property type="project" value="TreeGrafter"/>
</dbReference>
<dbReference type="GO" id="GO:0008859">
    <property type="term" value="F:exoribonuclease II activity"/>
    <property type="evidence" value="ECO:0007669"/>
    <property type="project" value="UniProtKB-UniRule"/>
</dbReference>
<evidence type="ECO:0000256" key="8">
    <source>
        <dbReference type="HAMAP-Rule" id="MF_01895"/>
    </source>
</evidence>
<evidence type="ECO:0000256" key="2">
    <source>
        <dbReference type="ARBA" id="ARBA00004496"/>
    </source>
</evidence>
<sequence>MKEEILALLKDNSYLERSIDLIAAKLNYQSSEQFVKLVKTLNELEDEGLVVRNKYNHYYLPNQFGMVLGTLTLNKQGYGFVTVENQEKDIFIPQSGLKDAFNKDTVLVEITKSGDDKKPEGTIVKVVSRGQTRFVGEVKKGKRECYVEVDDRLFKNPIFVDHAHLHGAVVGNKVVVEIKVYKPYLKGDIVKVLGHRNDPGIDVLSVVYEHDAPVEFPQVVFDQISDIKDSVTADDLDGRVDLRNEVIVTIDGEDAKDLDDAISLKKLDNGNYYLGVHIADVSYYVGEGTPLDKEAFARGTSIYLVDRVIPMLPHKLSNGICSLNPHVDRLTISCFMEVDSEGKVVDHEIVPSVINSTERMTYTNVNRILANDQAMQLQYSHVKDLFFLMEELASILQKKRFKRGAIDFDAKEAKVIVDNRGNPIDVVLRQRGIGEHIIEEFMLLANETIAEHFYWLELPFLYRVHENPKPEKLLQFANVSKTLGYTIKGSLENVYPNELSAIIEASKDTPEHTIISTLLLRCMQKARYDEQCLGHFGLADEFYTHFTSPIRRYPDLIVHRMIRRFIFENTVDKKTIRYYQELMPEIAEQTSYREREAIDIEREVDDMKMAEYMEKHLGEEFEGTITSITNFGFFVELDNTIDGLVHVTDLTDDFYYYDERNLRYVGQRNGKVFKMSDRVKVRVASASKKDRTVDFEIVGIKSNKKPRKTVIINKRSDSERKKRRNDSFRHRKRHEEPEFARRNRSRYKGKKKVRKRR</sequence>
<proteinExistence type="inferred from homology"/>
<evidence type="ECO:0000256" key="5">
    <source>
        <dbReference type="ARBA" id="ARBA00022801"/>
    </source>
</evidence>
<keyword evidence="7 8" id="KW-0694">RNA-binding</keyword>
<feature type="compositionally biased region" description="Basic and acidic residues" evidence="9">
    <location>
        <begin position="714"/>
        <end position="741"/>
    </location>
</feature>
<protein>
    <recommendedName>
        <fullName evidence="8">Ribonuclease R</fullName>
        <shortName evidence="8">RNase R</shortName>
        <ecNumber evidence="8">3.1.13.1</ecNumber>
    </recommendedName>
</protein>
<dbReference type="CDD" id="cd04471">
    <property type="entry name" value="S1_RNase_R"/>
    <property type="match status" value="1"/>
</dbReference>
<dbReference type="SUPFAM" id="SSF50249">
    <property type="entry name" value="Nucleic acid-binding proteins"/>
    <property type="match status" value="4"/>
</dbReference>
<evidence type="ECO:0000313" key="12">
    <source>
        <dbReference type="Proteomes" id="UP000886724"/>
    </source>
</evidence>